<organism evidence="15 16">
    <name type="scientific">Engystomops pustulosus</name>
    <name type="common">Tungara frog</name>
    <name type="synonym">Physalaemus pustulosus</name>
    <dbReference type="NCBI Taxonomy" id="76066"/>
    <lineage>
        <taxon>Eukaryota</taxon>
        <taxon>Metazoa</taxon>
        <taxon>Chordata</taxon>
        <taxon>Craniata</taxon>
        <taxon>Vertebrata</taxon>
        <taxon>Euteleostomi</taxon>
        <taxon>Amphibia</taxon>
        <taxon>Batrachia</taxon>
        <taxon>Anura</taxon>
        <taxon>Neobatrachia</taxon>
        <taxon>Hyloidea</taxon>
        <taxon>Leptodactylidae</taxon>
        <taxon>Leiuperinae</taxon>
        <taxon>Engystomops</taxon>
    </lineage>
</organism>
<evidence type="ECO:0000256" key="4">
    <source>
        <dbReference type="ARBA" id="ARBA00010617"/>
    </source>
</evidence>
<dbReference type="FunFam" id="1.10.630.10:FF:000238">
    <property type="entry name" value="Cytochrome P450 2A6"/>
    <property type="match status" value="1"/>
</dbReference>
<dbReference type="GO" id="GO:0005506">
    <property type="term" value="F:iron ion binding"/>
    <property type="evidence" value="ECO:0007669"/>
    <property type="project" value="InterPro"/>
</dbReference>
<gene>
    <name evidence="15" type="ORF">GDO81_003129</name>
</gene>
<evidence type="ECO:0000256" key="13">
    <source>
        <dbReference type="PIRSR" id="PIRSR602401-1"/>
    </source>
</evidence>
<dbReference type="PRINTS" id="PR00463">
    <property type="entry name" value="EP450I"/>
</dbReference>
<accession>A0AAV6ZUD4</accession>
<evidence type="ECO:0000313" key="15">
    <source>
        <dbReference type="EMBL" id="KAG8552886.1"/>
    </source>
</evidence>
<evidence type="ECO:0000256" key="14">
    <source>
        <dbReference type="RuleBase" id="RU000461"/>
    </source>
</evidence>
<protein>
    <recommendedName>
        <fullName evidence="17">Cytochrome P450</fullName>
    </recommendedName>
</protein>
<dbReference type="SUPFAM" id="SSF48264">
    <property type="entry name" value="Cytochrome P450"/>
    <property type="match status" value="1"/>
</dbReference>
<sequence length="268" mass="31049">MNYVPGPHHRLISISEELGEFIHERVKASQETLDPSSPRHFIDSFLIKMEEEKKNPNTEFNLKNLLMTTHNLFVAGMETVTSTLRYGLLILLKYPEVQAKIQKEIDQVIGRDRVPNFEDRMIMHYTQAVIQEVHRFGDVLPLNLPHMVTKDVEFRGYQIPKGTDIYPLLCTVHHDPKEFPSPWKFDPNHFLDENGQFKKNDAVMPFSAGKRICPGENLARMELFIFLTTILQNFKLTSPTEYSDYDIAPKLAGFLNAPIDYELSFIPR</sequence>
<dbReference type="Pfam" id="PF00067">
    <property type="entry name" value="p450"/>
    <property type="match status" value="1"/>
</dbReference>
<evidence type="ECO:0000256" key="8">
    <source>
        <dbReference type="ARBA" id="ARBA00022848"/>
    </source>
</evidence>
<keyword evidence="9 14" id="KW-0560">Oxidoreductase</keyword>
<dbReference type="Proteomes" id="UP000824782">
    <property type="component" value="Unassembled WGS sequence"/>
</dbReference>
<dbReference type="GO" id="GO:0008392">
    <property type="term" value="F:arachidonate epoxygenase activity"/>
    <property type="evidence" value="ECO:0007669"/>
    <property type="project" value="TreeGrafter"/>
</dbReference>
<dbReference type="InterPro" id="IPR002401">
    <property type="entry name" value="Cyt_P450_E_grp-I"/>
</dbReference>
<dbReference type="PANTHER" id="PTHR24300:SF393">
    <property type="entry name" value="CYTOCHROME P450 2A6"/>
    <property type="match status" value="1"/>
</dbReference>
<proteinExistence type="inferred from homology"/>
<evidence type="ECO:0000256" key="6">
    <source>
        <dbReference type="ARBA" id="ARBA00022723"/>
    </source>
</evidence>
<dbReference type="GO" id="GO:0005789">
    <property type="term" value="C:endoplasmic reticulum membrane"/>
    <property type="evidence" value="ECO:0007669"/>
    <property type="project" value="UniProtKB-SubCell"/>
</dbReference>
<evidence type="ECO:0000313" key="16">
    <source>
        <dbReference type="Proteomes" id="UP000824782"/>
    </source>
</evidence>
<keyword evidence="6 13" id="KW-0479">Metal-binding</keyword>
<dbReference type="InterPro" id="IPR017972">
    <property type="entry name" value="Cyt_P450_CS"/>
</dbReference>
<dbReference type="AlphaFoldDB" id="A0AAV6ZUD4"/>
<dbReference type="InterPro" id="IPR050182">
    <property type="entry name" value="Cytochrome_P450_fam2"/>
</dbReference>
<dbReference type="InterPro" id="IPR036396">
    <property type="entry name" value="Cyt_P450_sf"/>
</dbReference>
<keyword evidence="16" id="KW-1185">Reference proteome</keyword>
<dbReference type="GO" id="GO:0016712">
    <property type="term" value="F:oxidoreductase activity, acting on paired donors, with incorporation or reduction of molecular oxygen, reduced flavin or flavoprotein as one donor, and incorporation of one atom of oxygen"/>
    <property type="evidence" value="ECO:0007669"/>
    <property type="project" value="TreeGrafter"/>
</dbReference>
<dbReference type="GO" id="GO:0006805">
    <property type="term" value="P:xenobiotic metabolic process"/>
    <property type="evidence" value="ECO:0007669"/>
    <property type="project" value="TreeGrafter"/>
</dbReference>
<comment type="cofactor">
    <cofactor evidence="1 13">
        <name>heme</name>
        <dbReference type="ChEBI" id="CHEBI:30413"/>
    </cofactor>
</comment>
<dbReference type="InterPro" id="IPR001128">
    <property type="entry name" value="Cyt_P450"/>
</dbReference>
<evidence type="ECO:0008006" key="17">
    <source>
        <dbReference type="Google" id="ProtNLM"/>
    </source>
</evidence>
<evidence type="ECO:0000256" key="11">
    <source>
        <dbReference type="ARBA" id="ARBA00023033"/>
    </source>
</evidence>
<reference evidence="15" key="1">
    <citation type="thesis" date="2020" institute="ProQuest LLC" country="789 East Eisenhower Parkway, Ann Arbor, MI, USA">
        <title>Comparative Genomics and Chromosome Evolution.</title>
        <authorList>
            <person name="Mudd A.B."/>
        </authorList>
    </citation>
    <scope>NUCLEOTIDE SEQUENCE</scope>
    <source>
        <strain evidence="15">237g6f4</strain>
        <tissue evidence="15">Blood</tissue>
    </source>
</reference>
<name>A0AAV6ZUD4_ENGPU</name>
<dbReference type="Gene3D" id="1.10.630.10">
    <property type="entry name" value="Cytochrome P450"/>
    <property type="match status" value="1"/>
</dbReference>
<evidence type="ECO:0000256" key="9">
    <source>
        <dbReference type="ARBA" id="ARBA00023002"/>
    </source>
</evidence>
<comment type="similarity">
    <text evidence="4 14">Belongs to the cytochrome P450 family.</text>
</comment>
<evidence type="ECO:0000256" key="7">
    <source>
        <dbReference type="ARBA" id="ARBA00022824"/>
    </source>
</evidence>
<dbReference type="GO" id="GO:0020037">
    <property type="term" value="F:heme binding"/>
    <property type="evidence" value="ECO:0007669"/>
    <property type="project" value="InterPro"/>
</dbReference>
<keyword evidence="5 13" id="KW-0349">Heme</keyword>
<dbReference type="EMBL" id="WNYA01000010">
    <property type="protein sequence ID" value="KAG8552886.1"/>
    <property type="molecule type" value="Genomic_DNA"/>
</dbReference>
<evidence type="ECO:0000256" key="5">
    <source>
        <dbReference type="ARBA" id="ARBA00022617"/>
    </source>
</evidence>
<dbReference type="PRINTS" id="PR00385">
    <property type="entry name" value="P450"/>
</dbReference>
<evidence type="ECO:0000256" key="1">
    <source>
        <dbReference type="ARBA" id="ARBA00001971"/>
    </source>
</evidence>
<dbReference type="PROSITE" id="PS00086">
    <property type="entry name" value="CYTOCHROME_P450"/>
    <property type="match status" value="1"/>
</dbReference>
<dbReference type="PANTHER" id="PTHR24300">
    <property type="entry name" value="CYTOCHROME P450 508A4-RELATED"/>
    <property type="match status" value="1"/>
</dbReference>
<evidence type="ECO:0000256" key="10">
    <source>
        <dbReference type="ARBA" id="ARBA00023004"/>
    </source>
</evidence>
<evidence type="ECO:0000256" key="2">
    <source>
        <dbReference type="ARBA" id="ARBA00004174"/>
    </source>
</evidence>
<keyword evidence="10 13" id="KW-0408">Iron</keyword>
<keyword evidence="8" id="KW-0492">Microsome</keyword>
<keyword evidence="12" id="KW-0472">Membrane</keyword>
<keyword evidence="7" id="KW-0256">Endoplasmic reticulum</keyword>
<feature type="binding site" description="axial binding residue" evidence="13">
    <location>
        <position position="213"/>
    </location>
    <ligand>
        <name>heme</name>
        <dbReference type="ChEBI" id="CHEBI:30413"/>
    </ligand>
    <ligandPart>
        <name>Fe</name>
        <dbReference type="ChEBI" id="CHEBI:18248"/>
    </ligandPart>
</feature>
<keyword evidence="11 14" id="KW-0503">Monooxygenase</keyword>
<dbReference type="GO" id="GO:0019373">
    <property type="term" value="P:epoxygenase P450 pathway"/>
    <property type="evidence" value="ECO:0007669"/>
    <property type="project" value="TreeGrafter"/>
</dbReference>
<comment type="subcellular location">
    <subcellularLocation>
        <location evidence="3">Endoplasmic reticulum membrane</location>
        <topology evidence="3">Peripheral membrane protein</topology>
    </subcellularLocation>
    <subcellularLocation>
        <location evidence="2">Microsome membrane</location>
        <topology evidence="2">Peripheral membrane protein</topology>
    </subcellularLocation>
</comment>
<evidence type="ECO:0000256" key="12">
    <source>
        <dbReference type="ARBA" id="ARBA00023136"/>
    </source>
</evidence>
<comment type="caution">
    <text evidence="15">The sequence shown here is derived from an EMBL/GenBank/DDBJ whole genome shotgun (WGS) entry which is preliminary data.</text>
</comment>
<evidence type="ECO:0000256" key="3">
    <source>
        <dbReference type="ARBA" id="ARBA00004406"/>
    </source>
</evidence>